<dbReference type="AlphaFoldDB" id="A0A7G8BQF8"/>
<accession>A0A7G8BQF8</accession>
<dbReference type="EC" id="3.2.1.52" evidence="3"/>
<organism evidence="10 11">
    <name type="scientific">Alloacidobacterium dinghuense</name>
    <dbReference type="NCBI Taxonomy" id="2763107"/>
    <lineage>
        <taxon>Bacteria</taxon>
        <taxon>Pseudomonadati</taxon>
        <taxon>Acidobacteriota</taxon>
        <taxon>Terriglobia</taxon>
        <taxon>Terriglobales</taxon>
        <taxon>Acidobacteriaceae</taxon>
        <taxon>Alloacidobacterium</taxon>
    </lineage>
</organism>
<dbReference type="Gene3D" id="3.20.20.80">
    <property type="entry name" value="Glycosidases"/>
    <property type="match status" value="1"/>
</dbReference>
<dbReference type="InterPro" id="IPR017853">
    <property type="entry name" value="GH"/>
</dbReference>
<dbReference type="KEGG" id="adin:H7849_03760"/>
<evidence type="ECO:0000256" key="5">
    <source>
        <dbReference type="ARBA" id="ARBA00023295"/>
    </source>
</evidence>
<evidence type="ECO:0000256" key="1">
    <source>
        <dbReference type="ARBA" id="ARBA00001231"/>
    </source>
</evidence>
<feature type="active site" description="Proton donor" evidence="6">
    <location>
        <position position="302"/>
    </location>
</feature>
<dbReference type="SUPFAM" id="SSF51445">
    <property type="entry name" value="(Trans)glycosidases"/>
    <property type="match status" value="1"/>
</dbReference>
<keyword evidence="5" id="KW-0326">Glycosidase</keyword>
<evidence type="ECO:0000256" key="3">
    <source>
        <dbReference type="ARBA" id="ARBA00012663"/>
    </source>
</evidence>
<dbReference type="GO" id="GO:0016020">
    <property type="term" value="C:membrane"/>
    <property type="evidence" value="ECO:0007669"/>
    <property type="project" value="TreeGrafter"/>
</dbReference>
<keyword evidence="11" id="KW-1185">Reference proteome</keyword>
<evidence type="ECO:0000256" key="7">
    <source>
        <dbReference type="SAM" id="SignalP"/>
    </source>
</evidence>
<feature type="domain" description="Glycoside hydrolase family 20 catalytic" evidence="8">
    <location>
        <begin position="162"/>
        <end position="379"/>
    </location>
</feature>
<dbReference type="Pfam" id="PF00728">
    <property type="entry name" value="Glyco_hydro_20"/>
    <property type="match status" value="1"/>
</dbReference>
<gene>
    <name evidence="10" type="ORF">H7849_03760</name>
</gene>
<dbReference type="SUPFAM" id="SSF55545">
    <property type="entry name" value="beta-N-acetylhexosaminidase-like domain"/>
    <property type="match status" value="1"/>
</dbReference>
<comment type="catalytic activity">
    <reaction evidence="1">
        <text>Hydrolysis of terminal non-reducing N-acetyl-D-hexosamine residues in N-acetyl-beta-D-hexosaminides.</text>
        <dbReference type="EC" id="3.2.1.52"/>
    </reaction>
</comment>
<feature type="domain" description="Beta-hexosaminidase bacterial type N-terminal" evidence="9">
    <location>
        <begin position="24"/>
        <end position="158"/>
    </location>
</feature>
<protein>
    <recommendedName>
        <fullName evidence="3">beta-N-acetylhexosaminidase</fullName>
        <ecNumber evidence="3">3.2.1.52</ecNumber>
    </recommendedName>
</protein>
<evidence type="ECO:0000259" key="8">
    <source>
        <dbReference type="Pfam" id="PF00728"/>
    </source>
</evidence>
<dbReference type="GO" id="GO:0030203">
    <property type="term" value="P:glycosaminoglycan metabolic process"/>
    <property type="evidence" value="ECO:0007669"/>
    <property type="project" value="TreeGrafter"/>
</dbReference>
<dbReference type="PANTHER" id="PTHR22600">
    <property type="entry name" value="BETA-HEXOSAMINIDASE"/>
    <property type="match status" value="1"/>
</dbReference>
<proteinExistence type="inferred from homology"/>
<keyword evidence="4 10" id="KW-0378">Hydrolase</keyword>
<feature type="signal peptide" evidence="7">
    <location>
        <begin position="1"/>
        <end position="21"/>
    </location>
</feature>
<evidence type="ECO:0000256" key="4">
    <source>
        <dbReference type="ARBA" id="ARBA00022801"/>
    </source>
</evidence>
<reference evidence="10 11" key="1">
    <citation type="submission" date="2020-08" db="EMBL/GenBank/DDBJ databases">
        <title>Edaphobacter telluris sp. nov. and Acidobacterium dinghuensis sp. nov., two acidobacteria isolated from forest soil.</title>
        <authorList>
            <person name="Fu J."/>
            <person name="Qiu L."/>
        </authorList>
    </citation>
    <scope>NUCLEOTIDE SEQUENCE [LARGE SCALE GENOMIC DNA]</scope>
    <source>
        <strain evidence="10">4Y35</strain>
    </source>
</reference>
<evidence type="ECO:0000259" key="9">
    <source>
        <dbReference type="Pfam" id="PF02838"/>
    </source>
</evidence>
<dbReference type="GO" id="GO:0005975">
    <property type="term" value="P:carbohydrate metabolic process"/>
    <property type="evidence" value="ECO:0007669"/>
    <property type="project" value="InterPro"/>
</dbReference>
<dbReference type="InterPro" id="IPR015882">
    <property type="entry name" value="HEX_bac_N"/>
</dbReference>
<keyword evidence="7" id="KW-0732">Signal</keyword>
<dbReference type="Pfam" id="PF02838">
    <property type="entry name" value="Glyco_hydro_20b"/>
    <property type="match status" value="1"/>
</dbReference>
<evidence type="ECO:0000313" key="10">
    <source>
        <dbReference type="EMBL" id="QNI34778.1"/>
    </source>
</evidence>
<dbReference type="InterPro" id="IPR015883">
    <property type="entry name" value="Glyco_hydro_20_cat"/>
</dbReference>
<dbReference type="GO" id="GO:0004563">
    <property type="term" value="F:beta-N-acetylhexosaminidase activity"/>
    <property type="evidence" value="ECO:0007669"/>
    <property type="project" value="UniProtKB-EC"/>
</dbReference>
<dbReference type="PRINTS" id="PR00738">
    <property type="entry name" value="GLHYDRLASE20"/>
</dbReference>
<sequence>MRTLFCSLVVGVAVSSVAAQAQRPSLIPDPREFQSREDVALSRGVLLSAPEKDADDSSAADDLLAFLKEQGIARSGKGAHIYLLRDSSAAGKRALAGEKLAIDAAMQDEGYVLFTSKSGVYIVAHSASGLFYGAQTAKQLVSGNGDHAVFKGCAIRDWPAMKYRGVHDDLSRGPVPTLEFQKKQIRTFAAYKLNVYSPYFENTMQYASNPLPALPGGSMSKADAAALVEYAKPYHVTIVPEQEAFGHLHHVLTWQEYAHLAEVPNGSVLAPGEAGSLEVIQQWFTELAAVFPGPFLHIGADETFELGQGKTADEVKQRGLGAVYIDFLTKIHAELAPLNRRLLFWGDVAMNDPALVPRLPKDMIAVAWHYEPEEDFSKWLDPYTKAGMETWVSPGVNNWSRVYPNNNLALKNIQGFVAAGQKAGSTGVLNTIWNDDGEGLFAEDWYGVLFGAAAGWQPGASDIAEFQKNYGAVFHDDATGDLDQAQMALMQAHLAFEKAGLEDAKDGLFWIDPWSSEGQETAAKIKPVLDEVRVDAERALTLIAQARQAGKLRETDAVDAMELGARRMDFIAFKFQTASDIADTYRTIYQEQNDPEARKHMSGKLWGLSGRALDLREGYGYIRDEFKDAWLKENRPYWLDNVMAEYDVAMRLWIARADKFRMARQQWSETHMLPPPEAVGIAQAAAPK</sequence>
<dbReference type="InterPro" id="IPR025705">
    <property type="entry name" value="Beta_hexosaminidase_sua/sub"/>
</dbReference>
<dbReference type="PANTHER" id="PTHR22600:SF57">
    <property type="entry name" value="BETA-N-ACETYLHEXOSAMINIDASE"/>
    <property type="match status" value="1"/>
</dbReference>
<evidence type="ECO:0000256" key="2">
    <source>
        <dbReference type="ARBA" id="ARBA00006285"/>
    </source>
</evidence>
<evidence type="ECO:0000313" key="11">
    <source>
        <dbReference type="Proteomes" id="UP000515312"/>
    </source>
</evidence>
<dbReference type="InterPro" id="IPR029018">
    <property type="entry name" value="Hex-like_dom2"/>
</dbReference>
<name>A0A7G8BQF8_9BACT</name>
<dbReference type="Gene3D" id="3.30.379.10">
    <property type="entry name" value="Chitobiase/beta-hexosaminidase domain 2-like"/>
    <property type="match status" value="1"/>
</dbReference>
<comment type="similarity">
    <text evidence="2">Belongs to the glycosyl hydrolase 20 family.</text>
</comment>
<evidence type="ECO:0000256" key="6">
    <source>
        <dbReference type="PIRSR" id="PIRSR625705-1"/>
    </source>
</evidence>
<dbReference type="EMBL" id="CP060394">
    <property type="protein sequence ID" value="QNI34778.1"/>
    <property type="molecule type" value="Genomic_DNA"/>
</dbReference>
<feature type="chain" id="PRO_5028797539" description="beta-N-acetylhexosaminidase" evidence="7">
    <location>
        <begin position="22"/>
        <end position="688"/>
    </location>
</feature>
<dbReference type="Proteomes" id="UP000515312">
    <property type="component" value="Chromosome"/>
</dbReference>